<name>A0A8I1WBK9_PLESH</name>
<organism evidence="7 8">
    <name type="scientific">Plesiomonas shigelloides</name>
    <name type="common">Aeromonas shigelloides</name>
    <dbReference type="NCBI Taxonomy" id="703"/>
    <lineage>
        <taxon>Bacteria</taxon>
        <taxon>Pseudomonadati</taxon>
        <taxon>Pseudomonadota</taxon>
        <taxon>Gammaproteobacteria</taxon>
        <taxon>Enterobacterales</taxon>
        <taxon>Enterobacteriaceae</taxon>
        <taxon>Plesiomonas</taxon>
    </lineage>
</organism>
<evidence type="ECO:0000313" key="8">
    <source>
        <dbReference type="Proteomes" id="UP000664658"/>
    </source>
</evidence>
<dbReference type="RefSeq" id="WP_039046594.1">
    <property type="nucleotide sequence ID" value="NZ_JAFNAA010000018.1"/>
</dbReference>
<dbReference type="Gene3D" id="3.40.50.150">
    <property type="entry name" value="Vaccinia Virus protein VP39"/>
    <property type="match status" value="1"/>
</dbReference>
<dbReference type="Pfam" id="PF02353">
    <property type="entry name" value="CMAS"/>
    <property type="match status" value="1"/>
</dbReference>
<evidence type="ECO:0000256" key="6">
    <source>
        <dbReference type="PIRSR" id="PIRSR003085-1"/>
    </source>
</evidence>
<gene>
    <name evidence="7" type="ORF">J2R62_14245</name>
</gene>
<comment type="similarity">
    <text evidence="1">Belongs to the CFA/CMAS family.</text>
</comment>
<dbReference type="InterPro" id="IPR050723">
    <property type="entry name" value="CFA/CMAS"/>
</dbReference>
<dbReference type="InterPro" id="IPR029063">
    <property type="entry name" value="SAM-dependent_MTases_sf"/>
</dbReference>
<dbReference type="SUPFAM" id="SSF53335">
    <property type="entry name" value="S-adenosyl-L-methionine-dependent methyltransferases"/>
    <property type="match status" value="1"/>
</dbReference>
<dbReference type="EMBL" id="JAFNAA010000018">
    <property type="protein sequence ID" value="MBO1109354.1"/>
    <property type="molecule type" value="Genomic_DNA"/>
</dbReference>
<dbReference type="GO" id="GO:0032259">
    <property type="term" value="P:methylation"/>
    <property type="evidence" value="ECO:0007669"/>
    <property type="project" value="UniProtKB-KW"/>
</dbReference>
<comment type="caution">
    <text evidence="7">The sequence shown here is derived from an EMBL/GenBank/DDBJ whole genome shotgun (WGS) entry which is preliminary data.</text>
</comment>
<accession>A0A8I1WBK9</accession>
<protein>
    <submittedName>
        <fullName evidence="7">Class I SAM-dependent methyltransferase</fullName>
    </submittedName>
</protein>
<dbReference type="PIRSF" id="PIRSF003085">
    <property type="entry name" value="CMAS"/>
    <property type="match status" value="1"/>
</dbReference>
<sequence length="417" mass="47705">MDSARIQTLSSVNNHARKLVLQFLHAITCGTLIIHDDHFGGLTIQRDDSITATLTVHDPLFYRRLLWGGDVAAGEMWMRGQWSSPDPVQVIRLLARNQAVFDKLEARLRWLTTPLNRLRHFFTRNTLRGARKNIAQHYDLGNDMYQLFLDPEMQYSSALFSHPEQTLADAQYNKLERICQSLDLQAQDHLLEIGSGWGGLAIYAARHYGCRVTTVTLSQEQFAFANARIHAEGLQDRITLLLQDYRHIQGQFDKVVSIEMIEAVGEAFLPSYFTQISTLLAPQGRFLIQGITIRDQRYQVYRSQTDFIRRYIFPGGFLPSLTVILDTLTRHTDLNVVQVHDFGHHYAKTLHIWRDAFNAKAAAIQQLGASDEFMRLWDFYFAYCEAGFLERAISVVHITGCKPGSQAWNSLDATLSR</sequence>
<evidence type="ECO:0000256" key="4">
    <source>
        <dbReference type="ARBA" id="ARBA00022691"/>
    </source>
</evidence>
<dbReference type="InterPro" id="IPR003333">
    <property type="entry name" value="CMAS"/>
</dbReference>
<dbReference type="GO" id="GO:0008610">
    <property type="term" value="P:lipid biosynthetic process"/>
    <property type="evidence" value="ECO:0007669"/>
    <property type="project" value="InterPro"/>
</dbReference>
<dbReference type="CDD" id="cd02440">
    <property type="entry name" value="AdoMet_MTases"/>
    <property type="match status" value="1"/>
</dbReference>
<dbReference type="Proteomes" id="UP000664658">
    <property type="component" value="Unassembled WGS sequence"/>
</dbReference>
<evidence type="ECO:0000256" key="3">
    <source>
        <dbReference type="ARBA" id="ARBA00022679"/>
    </source>
</evidence>
<evidence type="ECO:0000313" key="7">
    <source>
        <dbReference type="EMBL" id="MBO1109354.1"/>
    </source>
</evidence>
<dbReference type="AlphaFoldDB" id="A0A8I1WBK9"/>
<keyword evidence="4" id="KW-0949">S-adenosyl-L-methionine</keyword>
<keyword evidence="5" id="KW-0443">Lipid metabolism</keyword>
<keyword evidence="2 7" id="KW-0489">Methyltransferase</keyword>
<keyword evidence="3 7" id="KW-0808">Transferase</keyword>
<dbReference type="PANTHER" id="PTHR43667">
    <property type="entry name" value="CYCLOPROPANE-FATTY-ACYL-PHOSPHOLIPID SYNTHASE"/>
    <property type="match status" value="1"/>
</dbReference>
<evidence type="ECO:0000256" key="2">
    <source>
        <dbReference type="ARBA" id="ARBA00022603"/>
    </source>
</evidence>
<feature type="active site" evidence="6">
    <location>
        <position position="384"/>
    </location>
</feature>
<dbReference type="GO" id="GO:0008168">
    <property type="term" value="F:methyltransferase activity"/>
    <property type="evidence" value="ECO:0007669"/>
    <property type="project" value="UniProtKB-KW"/>
</dbReference>
<proteinExistence type="inferred from homology"/>
<evidence type="ECO:0000256" key="5">
    <source>
        <dbReference type="ARBA" id="ARBA00023098"/>
    </source>
</evidence>
<reference evidence="7" key="1">
    <citation type="submission" date="2021-03" db="EMBL/GenBank/DDBJ databases">
        <title>Plesiomonas shigelloides zfcc0051, isolated from zebrafish feces.</title>
        <authorList>
            <person name="Vanderhoek Z."/>
            <person name="Gaulke C."/>
        </authorList>
    </citation>
    <scope>NUCLEOTIDE SEQUENCE</scope>
    <source>
        <strain evidence="7">Zfcc0051</strain>
    </source>
</reference>
<evidence type="ECO:0000256" key="1">
    <source>
        <dbReference type="ARBA" id="ARBA00010815"/>
    </source>
</evidence>
<dbReference type="PANTHER" id="PTHR43667:SF2">
    <property type="entry name" value="FATTY ACID C-METHYL TRANSFERASE"/>
    <property type="match status" value="1"/>
</dbReference>